<reference evidence="2 3" key="1">
    <citation type="submission" date="2019-03" db="EMBL/GenBank/DDBJ databases">
        <authorList>
            <person name="Dong K."/>
        </authorList>
    </citation>
    <scope>NUCLEOTIDE SEQUENCE [LARGE SCALE GENOMIC DNA]</scope>
    <source>
        <strain evidence="3">dk512</strain>
    </source>
</reference>
<dbReference type="PANTHER" id="PTHR10093">
    <property type="entry name" value="IRON-SULFUR CLUSTER ASSEMBLY ENZYME NIFU HOMOLOG"/>
    <property type="match status" value="1"/>
</dbReference>
<organism evidence="2 3">
    <name type="scientific">Microbacterium wangchenii</name>
    <dbReference type="NCBI Taxonomy" id="2541726"/>
    <lineage>
        <taxon>Bacteria</taxon>
        <taxon>Bacillati</taxon>
        <taxon>Actinomycetota</taxon>
        <taxon>Actinomycetes</taxon>
        <taxon>Micrococcales</taxon>
        <taxon>Microbacteriaceae</taxon>
        <taxon>Microbacterium</taxon>
    </lineage>
</organism>
<keyword evidence="3" id="KW-1185">Reference proteome</keyword>
<protein>
    <submittedName>
        <fullName evidence="2">SUF system NifU family Fe-S cluster assembly protein</fullName>
    </submittedName>
</protein>
<evidence type="ECO:0000313" key="3">
    <source>
        <dbReference type="Proteomes" id="UP000295748"/>
    </source>
</evidence>
<dbReference type="Proteomes" id="UP000295748">
    <property type="component" value="Chromosome"/>
</dbReference>
<dbReference type="RefSeq" id="WP_135068601.1">
    <property type="nucleotide sequence ID" value="NZ_CP038266.1"/>
</dbReference>
<accession>A0ABX5SXA3</accession>
<evidence type="ECO:0000259" key="1">
    <source>
        <dbReference type="Pfam" id="PF01592"/>
    </source>
</evidence>
<dbReference type="EMBL" id="CP038266">
    <property type="protein sequence ID" value="QBR89767.1"/>
    <property type="molecule type" value="Genomic_DNA"/>
</dbReference>
<dbReference type="Pfam" id="PF01592">
    <property type="entry name" value="NifU_N"/>
    <property type="match status" value="1"/>
</dbReference>
<dbReference type="SUPFAM" id="SSF82649">
    <property type="entry name" value="SufE/NifU"/>
    <property type="match status" value="1"/>
</dbReference>
<name>A0ABX5SXA3_9MICO</name>
<dbReference type="InterPro" id="IPR002871">
    <property type="entry name" value="NIF_FeS_clus_asmbl_NifU_N"/>
</dbReference>
<dbReference type="Gene3D" id="3.90.1010.10">
    <property type="match status" value="1"/>
</dbReference>
<evidence type="ECO:0000313" key="2">
    <source>
        <dbReference type="EMBL" id="QBR89767.1"/>
    </source>
</evidence>
<dbReference type="NCBIfam" id="TIGR01994">
    <property type="entry name" value="SUF_scaf_2"/>
    <property type="match status" value="1"/>
</dbReference>
<dbReference type="CDD" id="cd06664">
    <property type="entry name" value="IscU_like"/>
    <property type="match status" value="1"/>
</dbReference>
<feature type="domain" description="NIF system FeS cluster assembly NifU N-terminal" evidence="1">
    <location>
        <begin position="8"/>
        <end position="128"/>
    </location>
</feature>
<proteinExistence type="predicted"/>
<sequence>MSDLNDLYREVILDHSRRPIGRGDVSGFATTHHELNPTCGDEITLGVEVAPDGRISALAWDGSGCSISTASASVMSDLVRNSTREQAVELIADFRALMRGGGEVEPAESLGDAAAFAGVSRLVTRVKCAMLPWVALEACLRTAP</sequence>
<gene>
    <name evidence="2" type="ORF">E4K62_14385</name>
</gene>